<dbReference type="GO" id="GO:1904423">
    <property type="term" value="C:dehydrodolichyl diphosphate synthase complex"/>
    <property type="evidence" value="ECO:0007669"/>
    <property type="project" value="InterPro"/>
</dbReference>
<keyword evidence="7" id="KW-0812">Transmembrane</keyword>
<organism evidence="14 15">
    <name type="scientific">Cymbomonas tetramitiformis</name>
    <dbReference type="NCBI Taxonomy" id="36881"/>
    <lineage>
        <taxon>Eukaryota</taxon>
        <taxon>Viridiplantae</taxon>
        <taxon>Chlorophyta</taxon>
        <taxon>Pyramimonadophyceae</taxon>
        <taxon>Pyramimonadales</taxon>
        <taxon>Pyramimonadaceae</taxon>
        <taxon>Cymbomonas</taxon>
    </lineage>
</organism>
<evidence type="ECO:0000256" key="3">
    <source>
        <dbReference type="ARBA" id="ARBA00004922"/>
    </source>
</evidence>
<keyword evidence="9" id="KW-0460">Magnesium</keyword>
<evidence type="ECO:0000256" key="11">
    <source>
        <dbReference type="ARBA" id="ARBA00023136"/>
    </source>
</evidence>
<accession>A0AAE0ENB6</accession>
<comment type="similarity">
    <text evidence="4">Belongs to the UPP synthase family.</text>
</comment>
<dbReference type="PANTHER" id="PTHR21528:SF0">
    <property type="entry name" value="DEHYDRODOLICHYL DIPHOSPHATE SYNTHASE COMPLEX SUBUNIT NUS1"/>
    <property type="match status" value="1"/>
</dbReference>
<comment type="cofactor">
    <cofactor evidence="1">
        <name>Mg(2+)</name>
        <dbReference type="ChEBI" id="CHEBI:18420"/>
    </cofactor>
</comment>
<dbReference type="SUPFAM" id="SSF64005">
    <property type="entry name" value="Undecaprenyl diphosphate synthase"/>
    <property type="match status" value="1"/>
</dbReference>
<evidence type="ECO:0000256" key="12">
    <source>
        <dbReference type="ARBA" id="ARBA00047353"/>
    </source>
</evidence>
<evidence type="ECO:0000256" key="8">
    <source>
        <dbReference type="ARBA" id="ARBA00022824"/>
    </source>
</evidence>
<feature type="region of interest" description="Disordered" evidence="13">
    <location>
        <begin position="96"/>
        <end position="119"/>
    </location>
</feature>
<dbReference type="EMBL" id="LGRX02035570">
    <property type="protein sequence ID" value="KAK3234037.1"/>
    <property type="molecule type" value="Genomic_DNA"/>
</dbReference>
<evidence type="ECO:0000256" key="5">
    <source>
        <dbReference type="ARBA" id="ARBA00012596"/>
    </source>
</evidence>
<dbReference type="GO" id="GO:0045547">
    <property type="term" value="F:ditrans,polycis-polyprenyl diphosphate synthase [(2E,6E)-farnesyl diphosphate specific] activity"/>
    <property type="evidence" value="ECO:0007669"/>
    <property type="project" value="UniProtKB-EC"/>
</dbReference>
<dbReference type="Proteomes" id="UP001190700">
    <property type="component" value="Unassembled WGS sequence"/>
</dbReference>
<evidence type="ECO:0000256" key="4">
    <source>
        <dbReference type="ARBA" id="ARBA00005432"/>
    </source>
</evidence>
<reference evidence="14 15" key="1">
    <citation type="journal article" date="2015" name="Genome Biol. Evol.">
        <title>Comparative Genomics of a Bacterivorous Green Alga Reveals Evolutionary Causalities and Consequences of Phago-Mixotrophic Mode of Nutrition.</title>
        <authorList>
            <person name="Burns J.A."/>
            <person name="Paasch A."/>
            <person name="Narechania A."/>
            <person name="Kim E."/>
        </authorList>
    </citation>
    <scope>NUCLEOTIDE SEQUENCE [LARGE SCALE GENOMIC DNA]</scope>
    <source>
        <strain evidence="14 15">PLY_AMNH</strain>
    </source>
</reference>
<comment type="caution">
    <text evidence="14">The sequence shown here is derived from an EMBL/GenBank/DDBJ whole genome shotgun (WGS) entry which is preliminary data.</text>
</comment>
<protein>
    <recommendedName>
        <fullName evidence="5">ditrans,polycis-polyprenyl diphosphate synthase [(2E,6E)-farnesyldiphosphate specific]</fullName>
        <ecNumber evidence="5">2.5.1.87</ecNumber>
    </recommendedName>
</protein>
<keyword evidence="6" id="KW-0808">Transferase</keyword>
<evidence type="ECO:0000256" key="13">
    <source>
        <dbReference type="SAM" id="MobiDB-lite"/>
    </source>
</evidence>
<comment type="subcellular location">
    <subcellularLocation>
        <location evidence="2">Endoplasmic reticulum membrane</location>
    </subcellularLocation>
</comment>
<evidence type="ECO:0000256" key="9">
    <source>
        <dbReference type="ARBA" id="ARBA00022842"/>
    </source>
</evidence>
<dbReference type="PANTHER" id="PTHR21528">
    <property type="entry name" value="DEHYDRODOLICHYL DIPHOSPHATE SYNTHASE COMPLEX SUBUNIT NUS1"/>
    <property type="match status" value="1"/>
</dbReference>
<proteinExistence type="inferred from homology"/>
<sequence>MADILVWCVRTGVRQIALYDSAGVFRANWQRLSGHIDELQHSTSSTYQSYRIGFGVEYQTTAGTGREIEIALLSLEQSRNQLIETCCSKVETRRLEAREEESASPTRGVGKHPELGNTSASSSQLMQLLTQRCEESCVELLLLFGDVVTLAGFPPWQTHLCEILHMVPIIYHPDQMITVVPYRFDPTAPI</sequence>
<name>A0AAE0ENB6_9CHLO</name>
<evidence type="ECO:0000256" key="7">
    <source>
        <dbReference type="ARBA" id="ARBA00022692"/>
    </source>
</evidence>
<evidence type="ECO:0000313" key="15">
    <source>
        <dbReference type="Proteomes" id="UP001190700"/>
    </source>
</evidence>
<dbReference type="AlphaFoldDB" id="A0AAE0ENB6"/>
<dbReference type="GO" id="GO:0005789">
    <property type="term" value="C:endoplasmic reticulum membrane"/>
    <property type="evidence" value="ECO:0007669"/>
    <property type="project" value="UniProtKB-SubCell"/>
</dbReference>
<dbReference type="InterPro" id="IPR036424">
    <property type="entry name" value="UPP_synth-like_sf"/>
</dbReference>
<keyword evidence="15" id="KW-1185">Reference proteome</keyword>
<evidence type="ECO:0000256" key="1">
    <source>
        <dbReference type="ARBA" id="ARBA00001946"/>
    </source>
</evidence>
<comment type="catalytic activity">
    <reaction evidence="12">
        <text>n isopentenyl diphosphate + (2E,6E)-farnesyl diphosphate = a di-trans,poly-cis-polyprenyl diphosphate + n diphosphate</text>
        <dbReference type="Rhea" id="RHEA:53008"/>
        <dbReference type="Rhea" id="RHEA-COMP:19494"/>
        <dbReference type="ChEBI" id="CHEBI:33019"/>
        <dbReference type="ChEBI" id="CHEBI:128769"/>
        <dbReference type="ChEBI" id="CHEBI:136960"/>
        <dbReference type="ChEBI" id="CHEBI:175763"/>
        <dbReference type="EC" id="2.5.1.87"/>
    </reaction>
</comment>
<dbReference type="EC" id="2.5.1.87" evidence="5"/>
<comment type="pathway">
    <text evidence="3">Protein modification; protein glycosylation.</text>
</comment>
<keyword evidence="11" id="KW-0472">Membrane</keyword>
<dbReference type="InterPro" id="IPR038887">
    <property type="entry name" value="Nus1/NgBR"/>
</dbReference>
<evidence type="ECO:0000313" key="14">
    <source>
        <dbReference type="EMBL" id="KAK3234037.1"/>
    </source>
</evidence>
<keyword evidence="8" id="KW-0256">Endoplasmic reticulum</keyword>
<evidence type="ECO:0000256" key="2">
    <source>
        <dbReference type="ARBA" id="ARBA00004586"/>
    </source>
</evidence>
<evidence type="ECO:0000256" key="10">
    <source>
        <dbReference type="ARBA" id="ARBA00022989"/>
    </source>
</evidence>
<evidence type="ECO:0000256" key="6">
    <source>
        <dbReference type="ARBA" id="ARBA00022679"/>
    </source>
</evidence>
<keyword evidence="10" id="KW-1133">Transmembrane helix</keyword>
<gene>
    <name evidence="14" type="ORF">CYMTET_55697</name>
</gene>